<dbReference type="Proteomes" id="UP000279307">
    <property type="component" value="Chromosome 1"/>
</dbReference>
<evidence type="ECO:0000256" key="1">
    <source>
        <dbReference type="SAM" id="MobiDB-lite"/>
    </source>
</evidence>
<accession>A0A3L8E5L6</accession>
<organism evidence="2">
    <name type="scientific">Ooceraea biroi</name>
    <name type="common">Clonal raider ant</name>
    <name type="synonym">Cerapachys biroi</name>
    <dbReference type="NCBI Taxonomy" id="2015173"/>
    <lineage>
        <taxon>Eukaryota</taxon>
        <taxon>Metazoa</taxon>
        <taxon>Ecdysozoa</taxon>
        <taxon>Arthropoda</taxon>
        <taxon>Hexapoda</taxon>
        <taxon>Insecta</taxon>
        <taxon>Pterygota</taxon>
        <taxon>Neoptera</taxon>
        <taxon>Endopterygota</taxon>
        <taxon>Hymenoptera</taxon>
        <taxon>Apocrita</taxon>
        <taxon>Aculeata</taxon>
        <taxon>Formicoidea</taxon>
        <taxon>Formicidae</taxon>
        <taxon>Dorylinae</taxon>
        <taxon>Ooceraea</taxon>
    </lineage>
</organism>
<evidence type="ECO:0000313" key="2">
    <source>
        <dbReference type="EMBL" id="RLU27643.1"/>
    </source>
</evidence>
<dbReference type="AlphaFoldDB" id="A0A3L8E5L6"/>
<reference evidence="2" key="1">
    <citation type="journal article" date="2018" name="Genome Res.">
        <title>The genomic architecture and molecular evolution of ant odorant receptors.</title>
        <authorList>
            <person name="McKenzie S.K."/>
            <person name="Kronauer D.J.C."/>
        </authorList>
    </citation>
    <scope>NUCLEOTIDE SEQUENCE [LARGE SCALE GENOMIC DNA]</scope>
    <source>
        <strain evidence="2">Clonal line C1</strain>
    </source>
</reference>
<protein>
    <submittedName>
        <fullName evidence="2">Uncharacterized protein</fullName>
    </submittedName>
</protein>
<sequence>MKPVNRMMNVRDVNLTGEGVGGAVGRQSVEVTGLWSRRDVAGVGRVGTPMEENGGVAAAGDKSRAVKEGSSSNLRRLELADYAMITRIWRALTTSASG</sequence>
<proteinExistence type="predicted"/>
<comment type="caution">
    <text evidence="2">The sequence shown here is derived from an EMBL/GenBank/DDBJ whole genome shotgun (WGS) entry which is preliminary data.</text>
</comment>
<reference evidence="2" key="2">
    <citation type="submission" date="2018-07" db="EMBL/GenBank/DDBJ databases">
        <authorList>
            <person name="Mckenzie S.K."/>
            <person name="Kronauer D.J.C."/>
        </authorList>
    </citation>
    <scope>NUCLEOTIDE SEQUENCE</scope>
    <source>
        <strain evidence="2">Clonal line C1</strain>
    </source>
</reference>
<name>A0A3L8E5L6_OOCBI</name>
<gene>
    <name evidence="2" type="ORF">DMN91_001447</name>
</gene>
<feature type="region of interest" description="Disordered" evidence="1">
    <location>
        <begin position="45"/>
        <end position="70"/>
    </location>
</feature>
<dbReference type="EMBL" id="QOIP01000001">
    <property type="protein sequence ID" value="RLU27643.1"/>
    <property type="molecule type" value="Genomic_DNA"/>
</dbReference>